<dbReference type="InterPro" id="IPR037923">
    <property type="entry name" value="HTH-like"/>
</dbReference>
<evidence type="ECO:0000313" key="6">
    <source>
        <dbReference type="Proteomes" id="UP001321741"/>
    </source>
</evidence>
<dbReference type="PANTHER" id="PTHR43280:SF28">
    <property type="entry name" value="HTH-TYPE TRANSCRIPTIONAL ACTIVATOR RHAS"/>
    <property type="match status" value="1"/>
</dbReference>
<keyword evidence="3" id="KW-0804">Transcription</keyword>
<dbReference type="EMBL" id="AP026803">
    <property type="protein sequence ID" value="BDR59844.1"/>
    <property type="molecule type" value="Genomic_DNA"/>
</dbReference>
<proteinExistence type="predicted"/>
<feature type="domain" description="HTH araC/xylS-type" evidence="4">
    <location>
        <begin position="205"/>
        <end position="302"/>
    </location>
</feature>
<dbReference type="RefSeq" id="WP_317637569.1">
    <property type="nucleotide sequence ID" value="NZ_AP026803.1"/>
</dbReference>
<sequence length="312" mass="35309">MVAVKLEQYLASILASAKNDTNEVYLEPGNKNLDLLTIFLEKHNQNTHRYQATNAIMLYVAEGTARIKVNGQAFLVEAGNLVLLQNKSNYEIESQNSGDLLVKLVFNSNLTYQNLFAKLASGAEREQQAVEQVLTVLRAKGLLYLKSTRVSQPAQLLKKIIDEYLNQSLFASPMINAELTVLLAEALRNQSLTEAATSSYGFAQTAFDQYIEANFANITLAQAAQHFGFNTNYFSSLVKQKTGKSFVEHVDERRMEEARTLLARTDISVKEIIARIGYSGKSFFYRKFNDYYHETPMQMRAELFRQAKINLK</sequence>
<dbReference type="PANTHER" id="PTHR43280">
    <property type="entry name" value="ARAC-FAMILY TRANSCRIPTIONAL REGULATOR"/>
    <property type="match status" value="1"/>
</dbReference>
<evidence type="ECO:0000256" key="1">
    <source>
        <dbReference type="ARBA" id="ARBA00023015"/>
    </source>
</evidence>
<evidence type="ECO:0000313" key="5">
    <source>
        <dbReference type="EMBL" id="BDR59844.1"/>
    </source>
</evidence>
<dbReference type="Gene3D" id="1.10.10.60">
    <property type="entry name" value="Homeodomain-like"/>
    <property type="match status" value="2"/>
</dbReference>
<dbReference type="SUPFAM" id="SSF51215">
    <property type="entry name" value="Regulatory protein AraC"/>
    <property type="match status" value="1"/>
</dbReference>
<dbReference type="Proteomes" id="UP001321741">
    <property type="component" value="Chromosome"/>
</dbReference>
<evidence type="ECO:0000256" key="2">
    <source>
        <dbReference type="ARBA" id="ARBA00023125"/>
    </source>
</evidence>
<evidence type="ECO:0000259" key="4">
    <source>
        <dbReference type="PROSITE" id="PS01124"/>
    </source>
</evidence>
<protein>
    <submittedName>
        <fullName evidence="5">AraC family transcriptional regulator</fullName>
    </submittedName>
</protein>
<evidence type="ECO:0000256" key="3">
    <source>
        <dbReference type="ARBA" id="ARBA00023163"/>
    </source>
</evidence>
<dbReference type="InterPro" id="IPR018060">
    <property type="entry name" value="HTH_AraC"/>
</dbReference>
<keyword evidence="2" id="KW-0238">DNA-binding</keyword>
<keyword evidence="6" id="KW-1185">Reference proteome</keyword>
<dbReference type="SMART" id="SM00342">
    <property type="entry name" value="HTH_ARAC"/>
    <property type="match status" value="1"/>
</dbReference>
<dbReference type="Gene3D" id="2.60.120.10">
    <property type="entry name" value="Jelly Rolls"/>
    <property type="match status" value="1"/>
</dbReference>
<dbReference type="Pfam" id="PF12833">
    <property type="entry name" value="HTH_18"/>
    <property type="match status" value="1"/>
</dbReference>
<keyword evidence="1" id="KW-0805">Transcription regulation</keyword>
<reference evidence="5 6" key="1">
    <citation type="journal article" date="2023" name="Microbiol. Spectr.">
        <title>Symbiosis of Carpenter Bees with Uncharacterized Lactic Acid Bacteria Showing NAD Auxotrophy.</title>
        <authorList>
            <person name="Kawasaki S."/>
            <person name="Ozawa K."/>
            <person name="Mori T."/>
            <person name="Yamamoto A."/>
            <person name="Ito M."/>
            <person name="Ohkuma M."/>
            <person name="Sakamoto M."/>
            <person name="Matsutani M."/>
        </authorList>
    </citation>
    <scope>NUCLEOTIDE SEQUENCE [LARGE SCALE GENOMIC DNA]</scope>
    <source>
        <strain evidence="5 6">Kim32-2</strain>
    </source>
</reference>
<dbReference type="InterPro" id="IPR009057">
    <property type="entry name" value="Homeodomain-like_sf"/>
</dbReference>
<accession>A0ABN6SK88</accession>
<dbReference type="InterPro" id="IPR014710">
    <property type="entry name" value="RmlC-like_jellyroll"/>
</dbReference>
<name>A0ABN6SK88_9LACO</name>
<organism evidence="5 6">
    <name type="scientific">Lactobacillus xylocopicola</name>
    <dbReference type="NCBI Taxonomy" id="2976676"/>
    <lineage>
        <taxon>Bacteria</taxon>
        <taxon>Bacillati</taxon>
        <taxon>Bacillota</taxon>
        <taxon>Bacilli</taxon>
        <taxon>Lactobacillales</taxon>
        <taxon>Lactobacillaceae</taxon>
        <taxon>Lactobacillus</taxon>
    </lineage>
</organism>
<dbReference type="SUPFAM" id="SSF46689">
    <property type="entry name" value="Homeodomain-like"/>
    <property type="match status" value="1"/>
</dbReference>
<gene>
    <name evidence="5" type="ORF">KIM322_01050</name>
</gene>
<dbReference type="PROSITE" id="PS01124">
    <property type="entry name" value="HTH_ARAC_FAMILY_2"/>
    <property type="match status" value="1"/>
</dbReference>